<organism evidence="1">
    <name type="scientific">Rhinella marina erythrocytic-like virus</name>
    <dbReference type="NCBI Taxonomy" id="2859906"/>
    <lineage>
        <taxon>Viruses</taxon>
        <taxon>Varidnaviria</taxon>
        <taxon>Bamfordvirae</taxon>
        <taxon>Nucleocytoviricota</taxon>
        <taxon>Megaviricetes</taxon>
        <taxon>Pimascovirales</taxon>
        <taxon>Pimascovirales incertae sedis</taxon>
        <taxon>Iridoviridae</taxon>
    </lineage>
</organism>
<protein>
    <submittedName>
        <fullName evidence="1">Uncharacterized protein</fullName>
    </submittedName>
</protein>
<reference evidence="1" key="1">
    <citation type="submission" date="2021-02" db="EMBL/GenBank/DDBJ databases">
        <title>Distinct virome patterns of the invasive cane toad (Rhinella marina) across its native and introduced ranges.</title>
        <authorList>
            <person name="Russo A.G."/>
            <person name="Harding E.F."/>
            <person name="Yan G.J."/>
            <person name="Selechnik D."/>
            <person name="Ducatez S."/>
            <person name="DeVore J.L."/>
            <person name="Zhou J."/>
            <person name="Sarma R.R."/>
            <person name="Lee Y.P."/>
            <person name="Richardson M.F."/>
            <person name="Shine R."/>
            <person name="Rollins L.A."/>
            <person name="White P.A."/>
        </authorList>
    </citation>
    <scope>NUCLEOTIDE SEQUENCE</scope>
</reference>
<accession>A0A8F6UAX3</accession>
<dbReference type="EMBL" id="MW582939">
    <property type="protein sequence ID" value="QXT57819.1"/>
    <property type="molecule type" value="Genomic_DNA"/>
</dbReference>
<proteinExistence type="predicted"/>
<sequence>MTIGLKKIYTLIKMRLINSDVTISVNKTNVREHDRDFYIPLNSNYTLDINNKSDKTIDYRVSIDGTHVGTWRIYPKSSVSLERPVDKPYKFCFVDKDTIPELRNKKDTGVLVISEWVCKDPIEDLIWYEAGALETDGPCGATILADKSSQTFSHCPKLETTRIGEYTIGMKPSTAAPYMLL</sequence>
<name>A0A8F6UAX3_9VIRU</name>
<evidence type="ECO:0000313" key="1">
    <source>
        <dbReference type="EMBL" id="QXT57819.1"/>
    </source>
</evidence>